<dbReference type="InterPro" id="IPR010982">
    <property type="entry name" value="Lambda_DNA-bd_dom_sf"/>
</dbReference>
<evidence type="ECO:0000313" key="3">
    <source>
        <dbReference type="Proteomes" id="UP000003947"/>
    </source>
</evidence>
<dbReference type="SMART" id="SM00530">
    <property type="entry name" value="HTH_XRE"/>
    <property type="match status" value="1"/>
</dbReference>
<gene>
    <name evidence="2" type="ORF">MicloDRAFT_00064420</name>
</gene>
<dbReference type="Gene3D" id="1.10.260.40">
    <property type="entry name" value="lambda repressor-like DNA-binding domains"/>
    <property type="match status" value="1"/>
</dbReference>
<dbReference type="GO" id="GO:0003677">
    <property type="term" value="F:DNA binding"/>
    <property type="evidence" value="ECO:0007669"/>
    <property type="project" value="InterPro"/>
</dbReference>
<dbReference type="Pfam" id="PF01381">
    <property type="entry name" value="HTH_3"/>
    <property type="match status" value="1"/>
</dbReference>
<sequence>MDNPEVIGGRIRRLRLALGYDQARAFCQFVGFSDQALYNYETGKRRISLDEVMKIVTKTGASLDFIYRGLEHTLPGHVLDKLVEYDRQEQKKRAAG</sequence>
<keyword evidence="3" id="KW-1185">Reference proteome</keyword>
<dbReference type="CDD" id="cd00093">
    <property type="entry name" value="HTH_XRE"/>
    <property type="match status" value="1"/>
</dbReference>
<dbReference type="STRING" id="864069.MicloDRAFT_00064420"/>
<dbReference type="InterPro" id="IPR001387">
    <property type="entry name" value="Cro/C1-type_HTH"/>
</dbReference>
<name>I4YP23_9HYPH</name>
<evidence type="ECO:0000259" key="1">
    <source>
        <dbReference type="PROSITE" id="PS50943"/>
    </source>
</evidence>
<dbReference type="RefSeq" id="WP_009494196.1">
    <property type="nucleotide sequence ID" value="NZ_CP141048.1"/>
</dbReference>
<dbReference type="AlphaFoldDB" id="I4YP23"/>
<dbReference type="SUPFAM" id="SSF47413">
    <property type="entry name" value="lambda repressor-like DNA-binding domains"/>
    <property type="match status" value="1"/>
</dbReference>
<reference evidence="2 3" key="1">
    <citation type="submission" date="2012-02" db="EMBL/GenBank/DDBJ databases">
        <title>Improved High-Quality Draft sequence of Microvirga sp. WSM3557.</title>
        <authorList>
            <consortium name="US DOE Joint Genome Institute"/>
            <person name="Lucas S."/>
            <person name="Han J."/>
            <person name="Lapidus A."/>
            <person name="Cheng J.-F."/>
            <person name="Goodwin L."/>
            <person name="Pitluck S."/>
            <person name="Peters L."/>
            <person name="Zhang X."/>
            <person name="Detter J.C."/>
            <person name="Han C."/>
            <person name="Tapia R."/>
            <person name="Land M."/>
            <person name="Hauser L."/>
            <person name="Kyrpides N."/>
            <person name="Ivanova N."/>
            <person name="Pagani I."/>
            <person name="Brau L."/>
            <person name="Yates R."/>
            <person name="O'Hara G."/>
            <person name="Rui T."/>
            <person name="Howieson J."/>
            <person name="Reeve W."/>
            <person name="Woyke T."/>
        </authorList>
    </citation>
    <scope>NUCLEOTIDE SEQUENCE [LARGE SCALE GENOMIC DNA]</scope>
    <source>
        <strain evidence="2 3">WSM3557</strain>
    </source>
</reference>
<protein>
    <submittedName>
        <fullName evidence="2">Putative transcriptional regulator</fullName>
    </submittedName>
</protein>
<dbReference type="PROSITE" id="PS50943">
    <property type="entry name" value="HTH_CROC1"/>
    <property type="match status" value="1"/>
</dbReference>
<dbReference type="OrthoDB" id="8235893at2"/>
<evidence type="ECO:0000313" key="2">
    <source>
        <dbReference type="EMBL" id="EIM25715.1"/>
    </source>
</evidence>
<dbReference type="EMBL" id="JH660647">
    <property type="protein sequence ID" value="EIM25715.1"/>
    <property type="molecule type" value="Genomic_DNA"/>
</dbReference>
<dbReference type="HOGENOM" id="CLU_2356574_0_0_5"/>
<dbReference type="PATRIC" id="fig|864069.3.peg.6896"/>
<dbReference type="eggNOG" id="ENOG502ZWBM">
    <property type="taxonomic scope" value="Bacteria"/>
</dbReference>
<accession>I4YP23</accession>
<feature type="domain" description="HTH cro/C1-type" evidence="1">
    <location>
        <begin position="11"/>
        <end position="66"/>
    </location>
</feature>
<organism evidence="2 3">
    <name type="scientific">Microvirga lotononidis</name>
    <dbReference type="NCBI Taxonomy" id="864069"/>
    <lineage>
        <taxon>Bacteria</taxon>
        <taxon>Pseudomonadati</taxon>
        <taxon>Pseudomonadota</taxon>
        <taxon>Alphaproteobacteria</taxon>
        <taxon>Hyphomicrobiales</taxon>
        <taxon>Methylobacteriaceae</taxon>
        <taxon>Microvirga</taxon>
    </lineage>
</organism>
<proteinExistence type="predicted"/>
<dbReference type="Proteomes" id="UP000003947">
    <property type="component" value="Unassembled WGS sequence"/>
</dbReference>